<dbReference type="Pfam" id="PF23047">
    <property type="entry name" value="DUF7038"/>
    <property type="match status" value="1"/>
</dbReference>
<accession>A0A2G5T085</accession>
<dbReference type="Proteomes" id="UP000230233">
    <property type="component" value="Chromosome X"/>
</dbReference>
<organism evidence="3 4">
    <name type="scientific">Caenorhabditis nigoni</name>
    <dbReference type="NCBI Taxonomy" id="1611254"/>
    <lineage>
        <taxon>Eukaryota</taxon>
        <taxon>Metazoa</taxon>
        <taxon>Ecdysozoa</taxon>
        <taxon>Nematoda</taxon>
        <taxon>Chromadorea</taxon>
        <taxon>Rhabditida</taxon>
        <taxon>Rhabditina</taxon>
        <taxon>Rhabditomorpha</taxon>
        <taxon>Rhabditoidea</taxon>
        <taxon>Rhabditidae</taxon>
        <taxon>Peloderinae</taxon>
        <taxon>Caenorhabditis</taxon>
    </lineage>
</organism>
<dbReference type="InterPro" id="IPR055466">
    <property type="entry name" value="DUF7038"/>
</dbReference>
<evidence type="ECO:0000259" key="2">
    <source>
        <dbReference type="Pfam" id="PF23051"/>
    </source>
</evidence>
<evidence type="ECO:0000259" key="1">
    <source>
        <dbReference type="Pfam" id="PF23047"/>
    </source>
</evidence>
<name>A0A2G5T085_9PELO</name>
<feature type="domain" description="DUF7040" evidence="2">
    <location>
        <begin position="316"/>
        <end position="415"/>
    </location>
</feature>
<sequence>MKFRGILLHINEHYVTFLDCEKQREIQLRNTYEKVVNIAIGKVYIFRDKRMVPQIPNNMEKLVEVEEINGDVFLKTFVLTPTAEVQDATVFATPRVSERVCNRYRECVWSPQIGMVHDPRNLVDDIRGYNPGEYALVWVKYRHGREEVFRVCEGIRRDEYTGPDRISPWHKEENGVDIYHERAMEIKEIASRNGLVPIERRTIFSPSIYVAKKVLNPLYNPDKLESPKYCDIMYNIELGIIRCVQGAGTLGCWYQHGVKDQRLNVNRVSRIESKESVRRVARGQNYRNKPTFVSVKAALLQRITSPIRALDDGKEVELPVSFRFDRKMFEEEEDHSRPRDERRIKANVHFWDEVIGKVDIPHRESLQIVQNADHIRDETRRRTIIVKVYVKLVDNYIERAQMVKDPMVAFFKVHHEYVFGSLFRILILDFFQNFYTPPVLFELTIPVSAFRKKTTKVVAQQAEYHFAMISGPILDINSESEVSMFGHQWKFRGFAEIVIIVSWVRVLDHWHLVDDDQSEDKGRQAVANWNIMISVFEKIH</sequence>
<proteinExistence type="predicted"/>
<feature type="domain" description="DUF7038" evidence="1">
    <location>
        <begin position="69"/>
        <end position="172"/>
    </location>
</feature>
<dbReference type="AlphaFoldDB" id="A0A2G5T085"/>
<dbReference type="Pfam" id="PF23051">
    <property type="entry name" value="DUF7040"/>
    <property type="match status" value="1"/>
</dbReference>
<evidence type="ECO:0000313" key="3">
    <source>
        <dbReference type="EMBL" id="PIC20526.1"/>
    </source>
</evidence>
<reference evidence="4" key="1">
    <citation type="submission" date="2017-10" db="EMBL/GenBank/DDBJ databases">
        <title>Rapid genome shrinkage in a self-fertile nematode reveals novel sperm competition proteins.</title>
        <authorList>
            <person name="Yin D."/>
            <person name="Schwarz E.M."/>
            <person name="Thomas C.G."/>
            <person name="Felde R.L."/>
            <person name="Korf I.F."/>
            <person name="Cutter A.D."/>
            <person name="Schartner C.M."/>
            <person name="Ralston E.J."/>
            <person name="Meyer B.J."/>
            <person name="Haag E.S."/>
        </authorList>
    </citation>
    <scope>NUCLEOTIDE SEQUENCE [LARGE SCALE GENOMIC DNA]</scope>
    <source>
        <strain evidence="4">JU1422</strain>
    </source>
</reference>
<evidence type="ECO:0000313" key="4">
    <source>
        <dbReference type="Proteomes" id="UP000230233"/>
    </source>
</evidence>
<protein>
    <submittedName>
        <fullName evidence="3">Uncharacterized protein</fullName>
    </submittedName>
</protein>
<comment type="caution">
    <text evidence="3">The sequence shown here is derived from an EMBL/GenBank/DDBJ whole genome shotgun (WGS) entry which is preliminary data.</text>
</comment>
<dbReference type="InterPro" id="IPR055468">
    <property type="entry name" value="DUF7040"/>
</dbReference>
<keyword evidence="4" id="KW-1185">Reference proteome</keyword>
<gene>
    <name evidence="3" type="primary">Cnig_chr_X.g25697</name>
    <name evidence="3" type="ORF">B9Z55_025697</name>
</gene>
<dbReference type="EMBL" id="PDUG01000006">
    <property type="protein sequence ID" value="PIC20526.1"/>
    <property type="molecule type" value="Genomic_DNA"/>
</dbReference>